<gene>
    <name evidence="1" type="primary">tssF</name>
    <name evidence="1" type="ORF">QVZ43_00500</name>
</gene>
<comment type="caution">
    <text evidence="1">The sequence shown here is derived from an EMBL/GenBank/DDBJ whole genome shotgun (WGS) entry which is preliminary data.</text>
</comment>
<dbReference type="Pfam" id="PF05947">
    <property type="entry name" value="T6SS_TssF"/>
    <property type="match status" value="1"/>
</dbReference>
<organism evidence="1 2">
    <name type="scientific">Marinobacter suaedae</name>
    <dbReference type="NCBI Taxonomy" id="3057675"/>
    <lineage>
        <taxon>Bacteria</taxon>
        <taxon>Pseudomonadati</taxon>
        <taxon>Pseudomonadota</taxon>
        <taxon>Gammaproteobacteria</taxon>
        <taxon>Pseudomonadales</taxon>
        <taxon>Marinobacteraceae</taxon>
        <taxon>Marinobacter</taxon>
    </lineage>
</organism>
<evidence type="ECO:0000313" key="1">
    <source>
        <dbReference type="EMBL" id="MDO3720180.1"/>
    </source>
</evidence>
<dbReference type="EMBL" id="JAUMIS010000001">
    <property type="protein sequence ID" value="MDO3720180.1"/>
    <property type="molecule type" value="Genomic_DNA"/>
</dbReference>
<dbReference type="RefSeq" id="WP_302908451.1">
    <property type="nucleotide sequence ID" value="NZ_JAUMIS010000001.1"/>
</dbReference>
<name>A0ABT8VW60_9GAMM</name>
<reference evidence="1" key="1">
    <citation type="submission" date="2023-07" db="EMBL/GenBank/DDBJ databases">
        <title>Marinobacter sp. chi1 genome sequencing and assembly.</title>
        <authorList>
            <person name="Park S."/>
        </authorList>
    </citation>
    <scope>NUCLEOTIDE SEQUENCE</scope>
    <source>
        <strain evidence="1">Chi1</strain>
    </source>
</reference>
<dbReference type="PANTHER" id="PTHR35370:SF1">
    <property type="entry name" value="TYPE VI SECRETION SYSTEM COMPONENT TSSF1"/>
    <property type="match status" value="1"/>
</dbReference>
<accession>A0ABT8VW60</accession>
<keyword evidence="2" id="KW-1185">Reference proteome</keyword>
<evidence type="ECO:0000313" key="2">
    <source>
        <dbReference type="Proteomes" id="UP001168640"/>
    </source>
</evidence>
<sequence>MSDHLLRHYEQELAFLKEEASRFAINHPGIASRLKLGEDELQDPLVEHLISAVAFLNARIQYRLDESFPEYSKAMLDALYPHYLRPVPPCTIVRFDTTRYFDTPSELPAKITLETEPFVGRRCLFRTGYPTQLVPLAVEDTQLLFRPCATPAANEVRGNAIIHLKLKANEGVGAIRELKLDQLRFFIGGQDRARFDLYELIFNKATAIVVSGSDNDPAPHILDRNAIRTVGFTEDEGLLPYAPSSFMGYRLLTEFFVSQDKFLFFDIVDLGEALARLDGKTLHLHIYLEDAPNQLEHQISTQHFQLGCTPAVNLFSQTADPIRMDFARHSYSLEPDVTQHDSLEIYSIDTVHAIDASGKPRRLLNYFDSRPIHFEQPLDLYWLSERELAYEGDQRKEQTSNVSLNFVNTKSEPESFDDLVITVETTCFNRNTLSRLPFNQGISLSSPDGNAPAIPIALVVAPTPVMRVLDEKDIYWRLISHLNLNHLSLTEGDSSLQTLKDILRLYDFRNSSSSKSLIDSIVALSTRPVSATIKIGETYGPARGLEVHLTFDQQRLGGQSPYLFASILEHFFGLYCHINSFTRTAYSLKGQETPEATWPPRSGEQSLL</sequence>
<proteinExistence type="predicted"/>
<dbReference type="PIRSF" id="PIRSF028304">
    <property type="entry name" value="UCP028304"/>
    <property type="match status" value="1"/>
</dbReference>
<dbReference type="Proteomes" id="UP001168640">
    <property type="component" value="Unassembled WGS sequence"/>
</dbReference>
<dbReference type="InterPro" id="IPR010272">
    <property type="entry name" value="T6SS_TssF"/>
</dbReference>
<dbReference type="NCBIfam" id="TIGR03359">
    <property type="entry name" value="VI_chp_6"/>
    <property type="match status" value="1"/>
</dbReference>
<protein>
    <submittedName>
        <fullName evidence="1">Type VI secretion system baseplate subunit TssF</fullName>
    </submittedName>
</protein>
<dbReference type="PANTHER" id="PTHR35370">
    <property type="entry name" value="CYTOPLASMIC PROTEIN-RELATED-RELATED"/>
    <property type="match status" value="1"/>
</dbReference>